<dbReference type="InterPro" id="IPR035965">
    <property type="entry name" value="PAS-like_dom_sf"/>
</dbReference>
<dbReference type="Pfam" id="PF00512">
    <property type="entry name" value="HisKA"/>
    <property type="match status" value="1"/>
</dbReference>
<evidence type="ECO:0000256" key="9">
    <source>
        <dbReference type="ARBA" id="ARBA00022777"/>
    </source>
</evidence>
<comment type="caution">
    <text evidence="18">The sequence shown here is derived from an EMBL/GenBank/DDBJ whole genome shotgun (WGS) entry which is preliminary data.</text>
</comment>
<evidence type="ECO:0000256" key="7">
    <source>
        <dbReference type="ARBA" id="ARBA00022692"/>
    </source>
</evidence>
<dbReference type="RefSeq" id="WP_144937024.1">
    <property type="nucleotide sequence ID" value="NZ_JBHTIU010000089.1"/>
</dbReference>
<evidence type="ECO:0000256" key="8">
    <source>
        <dbReference type="ARBA" id="ARBA00022741"/>
    </source>
</evidence>
<dbReference type="InterPro" id="IPR003594">
    <property type="entry name" value="HATPase_dom"/>
</dbReference>
<evidence type="ECO:0000256" key="10">
    <source>
        <dbReference type="ARBA" id="ARBA00022840"/>
    </source>
</evidence>
<dbReference type="Pfam" id="PF00672">
    <property type="entry name" value="HAMP"/>
    <property type="match status" value="1"/>
</dbReference>
<feature type="domain" description="Histidine kinase" evidence="15">
    <location>
        <begin position="394"/>
        <end position="613"/>
    </location>
</feature>
<evidence type="ECO:0000256" key="3">
    <source>
        <dbReference type="ARBA" id="ARBA00012438"/>
    </source>
</evidence>
<dbReference type="InterPro" id="IPR004358">
    <property type="entry name" value="Sig_transdc_His_kin-like_C"/>
</dbReference>
<keyword evidence="7 14" id="KW-0812">Transmembrane</keyword>
<evidence type="ECO:0000256" key="2">
    <source>
        <dbReference type="ARBA" id="ARBA00004651"/>
    </source>
</evidence>
<dbReference type="SMART" id="SM00387">
    <property type="entry name" value="HATPase_c"/>
    <property type="match status" value="1"/>
</dbReference>
<gene>
    <name evidence="18" type="primary">walK</name>
    <name evidence="18" type="ORF">ACFQ03_21890</name>
</gene>
<evidence type="ECO:0000313" key="19">
    <source>
        <dbReference type="Proteomes" id="UP001597120"/>
    </source>
</evidence>
<keyword evidence="9 18" id="KW-0418">Kinase</keyword>
<dbReference type="PANTHER" id="PTHR45453">
    <property type="entry name" value="PHOSPHATE REGULON SENSOR PROTEIN PHOR"/>
    <property type="match status" value="1"/>
</dbReference>
<keyword evidence="8" id="KW-0547">Nucleotide-binding</keyword>
<dbReference type="SUPFAM" id="SSF55874">
    <property type="entry name" value="ATPase domain of HSP90 chaperone/DNA topoisomerase II/histidine kinase"/>
    <property type="match status" value="1"/>
</dbReference>
<feature type="domain" description="HAMP" evidence="17">
    <location>
        <begin position="213"/>
        <end position="265"/>
    </location>
</feature>
<comment type="catalytic activity">
    <reaction evidence="1">
        <text>ATP + protein L-histidine = ADP + protein N-phospho-L-histidine.</text>
        <dbReference type="EC" id="2.7.13.3"/>
    </reaction>
</comment>
<keyword evidence="12" id="KW-0902">Two-component regulatory system</keyword>
<dbReference type="GO" id="GO:0004673">
    <property type="term" value="F:protein histidine kinase activity"/>
    <property type="evidence" value="ECO:0007669"/>
    <property type="project" value="UniProtKB-EC"/>
</dbReference>
<evidence type="ECO:0000259" key="15">
    <source>
        <dbReference type="PROSITE" id="PS50109"/>
    </source>
</evidence>
<dbReference type="EMBL" id="JBHTIU010000089">
    <property type="protein sequence ID" value="MFD0871782.1"/>
    <property type="molecule type" value="Genomic_DNA"/>
</dbReference>
<feature type="transmembrane region" description="Helical" evidence="14">
    <location>
        <begin position="192"/>
        <end position="215"/>
    </location>
</feature>
<keyword evidence="6 18" id="KW-0808">Transferase</keyword>
<name>A0ABW3DEA1_9BACL</name>
<keyword evidence="5" id="KW-0597">Phosphoprotein</keyword>
<dbReference type="CDD" id="cd06225">
    <property type="entry name" value="HAMP"/>
    <property type="match status" value="1"/>
</dbReference>
<dbReference type="CDD" id="cd00075">
    <property type="entry name" value="HATPase"/>
    <property type="match status" value="1"/>
</dbReference>
<evidence type="ECO:0000256" key="4">
    <source>
        <dbReference type="ARBA" id="ARBA00022475"/>
    </source>
</evidence>
<protein>
    <recommendedName>
        <fullName evidence="3">histidine kinase</fullName>
        <ecNumber evidence="3">2.7.13.3</ecNumber>
    </recommendedName>
</protein>
<keyword evidence="4" id="KW-1003">Cell membrane</keyword>
<dbReference type="InterPro" id="IPR003661">
    <property type="entry name" value="HisK_dim/P_dom"/>
</dbReference>
<keyword evidence="19" id="KW-1185">Reference proteome</keyword>
<evidence type="ECO:0000256" key="13">
    <source>
        <dbReference type="ARBA" id="ARBA00023136"/>
    </source>
</evidence>
<evidence type="ECO:0000256" key="11">
    <source>
        <dbReference type="ARBA" id="ARBA00022989"/>
    </source>
</evidence>
<evidence type="ECO:0000313" key="18">
    <source>
        <dbReference type="EMBL" id="MFD0871782.1"/>
    </source>
</evidence>
<dbReference type="Proteomes" id="UP001597120">
    <property type="component" value="Unassembled WGS sequence"/>
</dbReference>
<dbReference type="Gene3D" id="3.30.565.10">
    <property type="entry name" value="Histidine kinase-like ATPase, C-terminal domain"/>
    <property type="match status" value="1"/>
</dbReference>
<dbReference type="PRINTS" id="PR00344">
    <property type="entry name" value="BCTRLSENSOR"/>
</dbReference>
<dbReference type="PANTHER" id="PTHR45453:SF1">
    <property type="entry name" value="PHOSPHATE REGULON SENSOR PROTEIN PHOR"/>
    <property type="match status" value="1"/>
</dbReference>
<evidence type="ECO:0000256" key="12">
    <source>
        <dbReference type="ARBA" id="ARBA00023012"/>
    </source>
</evidence>
<dbReference type="InterPro" id="IPR057640">
    <property type="entry name" value="Cache_WalK"/>
</dbReference>
<dbReference type="SMART" id="SM00091">
    <property type="entry name" value="PAS"/>
    <property type="match status" value="1"/>
</dbReference>
<dbReference type="InterPro" id="IPR029151">
    <property type="entry name" value="Sensor-like_sf"/>
</dbReference>
<dbReference type="PROSITE" id="PS50112">
    <property type="entry name" value="PAS"/>
    <property type="match status" value="1"/>
</dbReference>
<dbReference type="Pfam" id="PF23846">
    <property type="entry name" value="Cache_WalK"/>
    <property type="match status" value="1"/>
</dbReference>
<evidence type="ECO:0000256" key="6">
    <source>
        <dbReference type="ARBA" id="ARBA00022679"/>
    </source>
</evidence>
<dbReference type="InterPro" id="IPR000014">
    <property type="entry name" value="PAS"/>
</dbReference>
<proteinExistence type="predicted"/>
<dbReference type="CDD" id="cd00130">
    <property type="entry name" value="PAS"/>
    <property type="match status" value="1"/>
</dbReference>
<dbReference type="InterPro" id="IPR050351">
    <property type="entry name" value="BphY/WalK/GraS-like"/>
</dbReference>
<evidence type="ECO:0000256" key="1">
    <source>
        <dbReference type="ARBA" id="ARBA00000085"/>
    </source>
</evidence>
<evidence type="ECO:0000256" key="5">
    <source>
        <dbReference type="ARBA" id="ARBA00022553"/>
    </source>
</evidence>
<keyword evidence="11 14" id="KW-1133">Transmembrane helix</keyword>
<sequence length="624" mass="70219">MIGIRFFRTIQMKLIIIYVLLILFAMQLIGIYFIKAMETSFMNNFSESLNYQAMLLSDLVKPVLLDNQENADSGTKPEDGKTINDRLNQTVNNWYKVSNVEIQIINSNGTVISASDQYPRSIIGQKNTQQVVSRALQNIKDKDNERILTDVDGKRKKVIAMPVSEENKVIGAVYIVSSMEDIFDTINRIKQIFMSGILIALAMTILLGIILAHTITSPIKEITRQVSSVARGNFDHQVKIWSHDEIGQLSRAFNDMTNRLKEALSVNEEEKEKLASVLTSMSDGVVATDEQDRVIVINRRAREMLQLNNQPADGKDLYELLGLPKQLALPGARGEEVTHLIEIHPQESEESRKVRATFTSVHSREKGTTGTIVVLHDVTEQEELEQSRREFVANVSHELRTPLTTLKSYLEALDDGAIDEPQLARKFVGVTRNEAERMIRLVTDLLHLSRLDSNQAMLKKEQVHVTEMLDEVADRFSFQLRQRSIAIQIIIGDNTSPIWLDRDKIDQVLDNLVSNAIKYTGDGGQIRIMAERLPNDMLEIKIQDTGIGIPKKDLSRIFERFYRVDKARSRNMGGTGLGLSIAREIIKAHGGAIAIDSEFNVGTTVSFTLPYMEEGSGTNHDGKS</sequence>
<dbReference type="Gene3D" id="3.30.450.20">
    <property type="entry name" value="PAS domain"/>
    <property type="match status" value="2"/>
</dbReference>
<dbReference type="SUPFAM" id="SSF55785">
    <property type="entry name" value="PYP-like sensor domain (PAS domain)"/>
    <property type="match status" value="1"/>
</dbReference>
<dbReference type="PROSITE" id="PS50109">
    <property type="entry name" value="HIS_KIN"/>
    <property type="match status" value="1"/>
</dbReference>
<dbReference type="InterPro" id="IPR036097">
    <property type="entry name" value="HisK_dim/P_sf"/>
</dbReference>
<dbReference type="CDD" id="cd00082">
    <property type="entry name" value="HisKA"/>
    <property type="match status" value="1"/>
</dbReference>
<dbReference type="Gene3D" id="1.10.8.500">
    <property type="entry name" value="HAMP domain in histidine kinase"/>
    <property type="match status" value="1"/>
</dbReference>
<dbReference type="Pfam" id="PF12860">
    <property type="entry name" value="PAS_7"/>
    <property type="match status" value="1"/>
</dbReference>
<dbReference type="InterPro" id="IPR005467">
    <property type="entry name" value="His_kinase_dom"/>
</dbReference>
<comment type="subcellular location">
    <subcellularLocation>
        <location evidence="2">Cell membrane</location>
        <topology evidence="2">Multi-pass membrane protein</topology>
    </subcellularLocation>
</comment>
<dbReference type="Pfam" id="PF02518">
    <property type="entry name" value="HATPase_c"/>
    <property type="match status" value="1"/>
</dbReference>
<organism evidence="18 19">
    <name type="scientific">Paenibacillus residui</name>
    <dbReference type="NCBI Taxonomy" id="629724"/>
    <lineage>
        <taxon>Bacteria</taxon>
        <taxon>Bacillati</taxon>
        <taxon>Bacillota</taxon>
        <taxon>Bacilli</taxon>
        <taxon>Bacillales</taxon>
        <taxon>Paenibacillaceae</taxon>
        <taxon>Paenibacillus</taxon>
    </lineage>
</organism>
<dbReference type="Gene3D" id="1.10.287.130">
    <property type="match status" value="1"/>
</dbReference>
<dbReference type="SMART" id="SM00304">
    <property type="entry name" value="HAMP"/>
    <property type="match status" value="1"/>
</dbReference>
<reference evidence="19" key="1">
    <citation type="journal article" date="2019" name="Int. J. Syst. Evol. Microbiol.">
        <title>The Global Catalogue of Microorganisms (GCM) 10K type strain sequencing project: providing services to taxonomists for standard genome sequencing and annotation.</title>
        <authorList>
            <consortium name="The Broad Institute Genomics Platform"/>
            <consortium name="The Broad Institute Genome Sequencing Center for Infectious Disease"/>
            <person name="Wu L."/>
            <person name="Ma J."/>
        </authorList>
    </citation>
    <scope>NUCLEOTIDE SEQUENCE [LARGE SCALE GENOMIC DNA]</scope>
    <source>
        <strain evidence="19">CCUG 57263</strain>
    </source>
</reference>
<dbReference type="SUPFAM" id="SSF47384">
    <property type="entry name" value="Homodimeric domain of signal transducing histidine kinase"/>
    <property type="match status" value="1"/>
</dbReference>
<evidence type="ECO:0000256" key="14">
    <source>
        <dbReference type="SAM" id="Phobius"/>
    </source>
</evidence>
<accession>A0ABW3DEA1</accession>
<dbReference type="NCBIfam" id="NF033092">
    <property type="entry name" value="HK_WalK"/>
    <property type="match status" value="1"/>
</dbReference>
<dbReference type="SMART" id="SM00388">
    <property type="entry name" value="HisKA"/>
    <property type="match status" value="1"/>
</dbReference>
<keyword evidence="10" id="KW-0067">ATP-binding</keyword>
<evidence type="ECO:0000259" key="16">
    <source>
        <dbReference type="PROSITE" id="PS50112"/>
    </source>
</evidence>
<dbReference type="InterPro" id="IPR003660">
    <property type="entry name" value="HAMP_dom"/>
</dbReference>
<feature type="transmembrane region" description="Helical" evidence="14">
    <location>
        <begin position="15"/>
        <end position="34"/>
    </location>
</feature>
<dbReference type="SUPFAM" id="SSF103190">
    <property type="entry name" value="Sensory domain-like"/>
    <property type="match status" value="1"/>
</dbReference>
<feature type="domain" description="PAS" evidence="16">
    <location>
        <begin position="270"/>
        <end position="321"/>
    </location>
</feature>
<dbReference type="InterPro" id="IPR036890">
    <property type="entry name" value="HATPase_C_sf"/>
</dbReference>
<dbReference type="SUPFAM" id="SSF158472">
    <property type="entry name" value="HAMP domain-like"/>
    <property type="match status" value="1"/>
</dbReference>
<dbReference type="InterPro" id="IPR049814">
    <property type="entry name" value="Resp_reg_WalK"/>
</dbReference>
<evidence type="ECO:0000259" key="17">
    <source>
        <dbReference type="PROSITE" id="PS50885"/>
    </source>
</evidence>
<dbReference type="PROSITE" id="PS50885">
    <property type="entry name" value="HAMP"/>
    <property type="match status" value="1"/>
</dbReference>
<dbReference type="EC" id="2.7.13.3" evidence="3"/>
<keyword evidence="13 14" id="KW-0472">Membrane</keyword>